<dbReference type="GO" id="GO:0005975">
    <property type="term" value="P:carbohydrate metabolic process"/>
    <property type="evidence" value="ECO:0007669"/>
    <property type="project" value="InterPro"/>
</dbReference>
<evidence type="ECO:0000313" key="8">
    <source>
        <dbReference type="Proteomes" id="UP000287823"/>
    </source>
</evidence>
<proteinExistence type="predicted"/>
<evidence type="ECO:0000259" key="5">
    <source>
        <dbReference type="Pfam" id="PF10091"/>
    </source>
</evidence>
<dbReference type="InterPro" id="IPR033432">
    <property type="entry name" value="GH94_catalytic"/>
</dbReference>
<dbReference type="Proteomes" id="UP000287823">
    <property type="component" value="Unassembled WGS sequence"/>
</dbReference>
<sequence length="2818" mass="313796">MNLRQYYVAMRYKNQALWKDREPIREELFGLERLEQHAASLAQAQQVTDKPAAVLSLRDRLEQNASALIRIYRDCVNDMEAGKEMVPAAEWLLDNYHLVEAQIREIRQDLPAGFYHQLPKLAAGPFAGYPRVFGLAWAFIAHTDSHLDPDILSLFITAYQRIQPLTIGELWAVPITLRIVLVENLCRLGDQITREQARRDKANKLADRLLQGEGADQALADYLSGHRDQRLSETFAAQLVTRLRAQDPVTTPALRWLDKELQRLNLSVDVIVDHIEKRQGGANVTIRNVITSMRLVSDIDWSQLFESISLVDAELRACSNFAAMNFATRNLYRNAIEELARHSEHTELEVVHKLQQVAHQQSDPGFFLIGQQRPEFEQLLGFKPPFRLRLGRFIGHVGISGFVGTVIVITLALLALTVYMLNSTNSSIATGWLFLFALLAFLPATDVAMTLISRVIVWGFNPTILPGMALKDGIPESCRTLIAVPTLLTSPDDIQKLAERLEVHFLTSAGTGANNLYFALVTDWVDADHERNQADDHLLEVATCAIDKLNKRYAGDKFLLLHRRRTFNQCENVWMGWERKRGKLHELNRLLRGATDTTFLCNQQELAQLPETIRYVITLDSDTRLVSDTVISLIGKMAHPLNQPYLDKSQGRITRGYGILQPRVTPAFPTDHRGSLFQRIFSGPGGIDPYATAASDIYQDLFQEGSYTGKGIYDVDAFEAALEHRIPENTLLSHDLFEGIYARAGLASDVEVIEDFPASYDVAIKRQHRWTRGDWQLLSWVLNLSSSVPQTGSQAVPLLGRFKMLDNLRRSLIAPFTLAALVSCLLLPWPSAVVAAALVLLTIILPALIPVLGNLLPHRYMSARSHFNALVADFKLACWQILLSIALLPDQAWRMGDAIGRTLIRLFITHHHLLEWTTAAQVAAKPCRTVAEFYRQMLGGTLLALAIIVLLLILPSFWPLTLLLGTLWLGAPFLAFWTARTTPVDSQELSTQQATELRLIARRTWRYFEVFVTEGANMLPPDNFQETPEDAIAQRTSPTNIGVYLLSTLAARDFGWAGTVQTIERLEATFDTMQKLQRFNGHFLNWYSTETLTPLTPAYISSVDSGNLAGHLLVVANACEEWLAEQSVTAPLTGLADNCQLAHLALQDVKGNHTEIASLIRKIETQALASPATLPDDTLVNQLLTQVDMIADDQAAYSELHYWVRAIKQSVQQHQRDTRYSNEIELLHQRLHLLAANARQFALAMDFAFLIDPQRKLLAIGYSLETNSRDESCYDLLASEARLASLFTIAKGDAESKHWFRLGRSATPVLKSSALISWSGSMFEYLMPSLVMQTPAGSLLAGTTELAVKLQQSYARAMNIPWGMSESAFNARDHEFTYQYSNFGVPELGLKRGLSSDRVIAPYATGLAAMIDPVAAVANYSQLTKLGAMGRYGFYEALDYTRSRVPENKPYAIVRSFMAHHQGMTIAAILNTLKQDILCKRFHREPIIQACELLLQERMPREIAAPHQLAAAVKLPLHPNAGGSSTRRFLHVTPSTPLTTHILANGQYSVMLSATGGGYSLCRDTAITRWQADPWHDAYGTFFFLRDLQTDRQWSVGTAAGSDENEDDETTVEFAEDHAEFIHHHPKLTTSMDVVVSMEDDGEVRRLCISNFDSKAKEIEVTSYAEIVLNTPAADQAHPAFSKMFIQTDYLPEFDAIIATRRTPAITDKQIWAAHLVVVEGQLTAEPEFESDRARFIGRGRTLSSAQSLQPDQPLSNTAGTVLDPIFSLRRRVKVNAGSVARLAFWTLIADSREQLLALLDKHHDRNAFARAKTLAWTQAQLQLRHLDIGKNEAVDFQRLATPLLYQDAAFRSSAEIIQQGAAPQSALWETGISGDLPIILLYIDNIKHIGQVKQLIRAHEYWQIKQLCVDLVIINEQPSSYIQELQDAIEAAIRSNHLRVNIGAPTRGAIYPLRSDQLSLAARALLASICRIKLYAAAGALRTQLNRMKQKTPVATAQPERARPHLHKTPITAAKPATISSPELELFNGTGGFANNGSEYVILLETDETTPAPWINVIANPQFGFQVSAEGNAYTWALNSRENQLTPWSNDPVSDPSGERLYVRDEDSMVEFSATANGVAAGTAQAGSSFIARHGFGYSRFQHQFDEIELDLLQLVPLEAPIKISRLTLHNRSAKTKHLSVTGYVSWVLGASRCNNAPFIQTEQDSSGAILARNPWSLDFSKRVAFADLAGKQTSWTADRNEYLNSASNKALSGTTGVALDPCAALRQSITLAPGESVDVLFLLGQGDSPEHAHQLLATYRQCNVDTLLAEVQQHWREILGSVQVKTPDRAMDIMLNGWLTYQTLACRLWARSAFYQASGAYGFRDQLQDGMALAFAKPDETRAHLLRAAARQFDQGDVQHWWLPHSGTGVRTRISDDKVWLVYATASYIQSSGDIAILDEQVPFVEGPTLDDEQHENVFKANVSSQTLSLFEHCARALDCSIAQRGELGLPLIGTGDWNDGMNNVGAAGKGESVWLGWLLLKTLKLFAPQAMAHDRERAKTWEDYARTLNKVIEQVSWDGEWYRRATYDDGSWLGSWQSQECRIDSIAQSWAVLSGGADHARAMHAMSSLKKQLISEQDGLVLLFAPPFDYAGKHPGYIQGYPPGLRENGGQYSHAAMWAVEAYTELGDGDQATTMFNQLNPINHALDADAVARYKVEPYVVAADIYSVAPHSGRGGWTWYTGAAGCMYRAGLEGILGLKRRGNRLIIKPCIARHWPGYEISVRLAGSHYQITIKNPQKRCQGISHAELDDVAIEHGDTSVEVSLDGDSHTLSITL</sequence>
<dbReference type="GO" id="GO:0016757">
    <property type="term" value="F:glycosyltransferase activity"/>
    <property type="evidence" value="ECO:0007669"/>
    <property type="project" value="UniProtKB-KW"/>
</dbReference>
<dbReference type="PANTHER" id="PTHR37469">
    <property type="entry name" value="CELLOBIONIC ACID PHOSPHORYLASE-RELATED"/>
    <property type="match status" value="1"/>
</dbReference>
<reference evidence="7 8" key="1">
    <citation type="journal article" date="2011" name="Front. Microbiol.">
        <title>Genomic signatures of strain selection and enhancement in Bacillus atrophaeus var. globigii, a historical biowarfare simulant.</title>
        <authorList>
            <person name="Gibbons H.S."/>
            <person name="Broomall S.M."/>
            <person name="McNew L.A."/>
            <person name="Daligault H."/>
            <person name="Chapman C."/>
            <person name="Bruce D."/>
            <person name="Karavis M."/>
            <person name="Krepps M."/>
            <person name="McGregor P.A."/>
            <person name="Hong C."/>
            <person name="Park K.H."/>
            <person name="Akmal A."/>
            <person name="Feldman A."/>
            <person name="Lin J.S."/>
            <person name="Chang W.E."/>
            <person name="Higgs B.W."/>
            <person name="Demirev P."/>
            <person name="Lindquist J."/>
            <person name="Liem A."/>
            <person name="Fochler E."/>
            <person name="Read T.D."/>
            <person name="Tapia R."/>
            <person name="Johnson S."/>
            <person name="Bishop-Lilly K.A."/>
            <person name="Detter C."/>
            <person name="Han C."/>
            <person name="Sozhamannan S."/>
            <person name="Rosenzweig C.N."/>
            <person name="Skowronski E.W."/>
        </authorList>
    </citation>
    <scope>NUCLEOTIDE SEQUENCE [LARGE SCALE GENOMIC DNA]</scope>
    <source>
        <strain evidence="7 8">Y4G10-17</strain>
    </source>
</reference>
<dbReference type="InterPro" id="IPR037820">
    <property type="entry name" value="GH94N_NdvB"/>
</dbReference>
<feature type="transmembrane region" description="Helical" evidence="3">
    <location>
        <begin position="432"/>
        <end position="452"/>
    </location>
</feature>
<dbReference type="InterPro" id="IPR010383">
    <property type="entry name" value="Glyco_hydrolase_94_b-supersand"/>
</dbReference>
<dbReference type="Pfam" id="PF06165">
    <property type="entry name" value="GH94_b-supersand"/>
    <property type="match status" value="2"/>
</dbReference>
<dbReference type="InterPro" id="IPR019282">
    <property type="entry name" value="Glycoamylase-like_cons_dom"/>
</dbReference>
<dbReference type="CDD" id="cd11756">
    <property type="entry name" value="GH94N_ChvB_NdvB_1_like"/>
    <property type="match status" value="1"/>
</dbReference>
<accession>A0A432WLV0</accession>
<feature type="domain" description="Glycosyl hydrolase 94 supersandwich" evidence="4">
    <location>
        <begin position="1534"/>
        <end position="1805"/>
    </location>
</feature>
<feature type="domain" description="Glycosyl hydrolase 94 supersandwich" evidence="4">
    <location>
        <begin position="2040"/>
        <end position="2303"/>
    </location>
</feature>
<dbReference type="Gene3D" id="2.60.420.10">
    <property type="entry name" value="Maltose phosphorylase, domain 3"/>
    <property type="match status" value="1"/>
</dbReference>
<dbReference type="CDD" id="cd11753">
    <property type="entry name" value="GH94N_ChvB_NdvB_2_like"/>
    <property type="match status" value="1"/>
</dbReference>
<name>A0A432WLV0_9GAMM</name>
<evidence type="ECO:0000259" key="4">
    <source>
        <dbReference type="Pfam" id="PF06165"/>
    </source>
</evidence>
<feature type="transmembrane region" description="Helical" evidence="3">
    <location>
        <begin position="835"/>
        <end position="855"/>
    </location>
</feature>
<organism evidence="7 8">
    <name type="scientific">Aliidiomarina soli</name>
    <dbReference type="NCBI Taxonomy" id="1928574"/>
    <lineage>
        <taxon>Bacteria</taxon>
        <taxon>Pseudomonadati</taxon>
        <taxon>Pseudomonadota</taxon>
        <taxon>Gammaproteobacteria</taxon>
        <taxon>Alteromonadales</taxon>
        <taxon>Idiomarinaceae</taxon>
        <taxon>Aliidiomarina</taxon>
    </lineage>
</organism>
<dbReference type="InterPro" id="IPR037824">
    <property type="entry name" value="GH94N_2_NdvB"/>
</dbReference>
<keyword evidence="8" id="KW-1185">Reference proteome</keyword>
<evidence type="ECO:0000256" key="1">
    <source>
        <dbReference type="ARBA" id="ARBA00022676"/>
    </source>
</evidence>
<dbReference type="Gene3D" id="1.50.10.140">
    <property type="match status" value="1"/>
</dbReference>
<keyword evidence="1" id="KW-0328">Glycosyltransferase</keyword>
<dbReference type="PANTHER" id="PTHR37469:SF2">
    <property type="entry name" value="CELLOBIONIC ACID PHOSPHORYLASE"/>
    <property type="match status" value="1"/>
</dbReference>
<keyword evidence="3" id="KW-0472">Membrane</keyword>
<protein>
    <submittedName>
        <fullName evidence="7">Glycosyl transferase</fullName>
    </submittedName>
</protein>
<feature type="transmembrane region" description="Helical" evidence="3">
    <location>
        <begin position="933"/>
        <end position="953"/>
    </location>
</feature>
<keyword evidence="3" id="KW-1133">Transmembrane helix</keyword>
<feature type="domain" description="Glycoamylase-like" evidence="5">
    <location>
        <begin position="1279"/>
        <end position="1485"/>
    </location>
</feature>
<dbReference type="Gene3D" id="2.70.98.40">
    <property type="entry name" value="Glycoside hydrolase, family 65, N-terminal domain"/>
    <property type="match status" value="2"/>
</dbReference>
<dbReference type="EMBL" id="PIPO01000001">
    <property type="protein sequence ID" value="RUO34790.1"/>
    <property type="molecule type" value="Genomic_DNA"/>
</dbReference>
<feature type="domain" description="Glycosyl hydrolase 94 catalytic" evidence="6">
    <location>
        <begin position="2316"/>
        <end position="2740"/>
    </location>
</feature>
<gene>
    <name evidence="7" type="ORF">CWE14_01985</name>
</gene>
<dbReference type="Pfam" id="PF10091">
    <property type="entry name" value="Glycoamylase"/>
    <property type="match status" value="1"/>
</dbReference>
<keyword evidence="2 7" id="KW-0808">Transferase</keyword>
<dbReference type="InterPro" id="IPR012341">
    <property type="entry name" value="6hp_glycosidase-like_sf"/>
</dbReference>
<dbReference type="Pfam" id="PF17167">
    <property type="entry name" value="Glyco_hydro_94"/>
    <property type="match status" value="1"/>
</dbReference>
<evidence type="ECO:0000313" key="7">
    <source>
        <dbReference type="EMBL" id="RUO34790.1"/>
    </source>
</evidence>
<keyword evidence="3" id="KW-0812">Transmembrane</keyword>
<evidence type="ECO:0000256" key="2">
    <source>
        <dbReference type="ARBA" id="ARBA00022679"/>
    </source>
</evidence>
<dbReference type="SMART" id="SM01068">
    <property type="entry name" value="CBM_X"/>
    <property type="match status" value="2"/>
</dbReference>
<dbReference type="SUPFAM" id="SSF74650">
    <property type="entry name" value="Galactose mutarotase-like"/>
    <property type="match status" value="2"/>
</dbReference>
<feature type="transmembrane region" description="Helical" evidence="3">
    <location>
        <begin position="393"/>
        <end position="420"/>
    </location>
</feature>
<evidence type="ECO:0000259" key="6">
    <source>
        <dbReference type="Pfam" id="PF17167"/>
    </source>
</evidence>
<evidence type="ECO:0000256" key="3">
    <source>
        <dbReference type="SAM" id="Phobius"/>
    </source>
</evidence>
<dbReference type="InterPro" id="IPR008928">
    <property type="entry name" value="6-hairpin_glycosidase_sf"/>
</dbReference>
<dbReference type="InterPro" id="IPR037018">
    <property type="entry name" value="GH65_N"/>
</dbReference>
<dbReference type="SUPFAM" id="SSF48208">
    <property type="entry name" value="Six-hairpin glycosidases"/>
    <property type="match status" value="1"/>
</dbReference>
<dbReference type="InterPro" id="IPR011013">
    <property type="entry name" value="Gal_mutarotase_sf_dom"/>
</dbReference>
<dbReference type="InterPro" id="IPR052047">
    <property type="entry name" value="GH94_Enzymes"/>
</dbReference>
<dbReference type="Gene3D" id="1.50.10.10">
    <property type="match status" value="1"/>
</dbReference>
<comment type="caution">
    <text evidence="7">The sequence shown here is derived from an EMBL/GenBank/DDBJ whole genome shotgun (WGS) entry which is preliminary data.</text>
</comment>
<feature type="transmembrane region" description="Helical" evidence="3">
    <location>
        <begin position="811"/>
        <end position="829"/>
    </location>
</feature>
<dbReference type="GO" id="GO:0030246">
    <property type="term" value="F:carbohydrate binding"/>
    <property type="evidence" value="ECO:0007669"/>
    <property type="project" value="InterPro"/>
</dbReference>